<evidence type="ECO:0000256" key="3">
    <source>
        <dbReference type="ARBA" id="ARBA00022723"/>
    </source>
</evidence>
<gene>
    <name evidence="10" type="ORF">PCIT_a1282</name>
</gene>
<reference evidence="10" key="1">
    <citation type="journal article" date="2012" name="J. Bacteriol.">
        <title>Genome sequences of type strains of seven species of the marine bacterium Pseudoalteromonas.</title>
        <authorList>
            <person name="Xie B.B."/>
            <person name="Shu Y.L."/>
            <person name="Qin Q.L."/>
            <person name="Rong J.C."/>
            <person name="Zhang X.Y."/>
            <person name="Chen X.L."/>
            <person name="Shi M."/>
            <person name="He H.L."/>
            <person name="Zhou B.C."/>
            <person name="Zhang Y.Z."/>
        </authorList>
    </citation>
    <scope>NUCLEOTIDE SEQUENCE</scope>
    <source>
        <strain evidence="10">DSM 8771</strain>
    </source>
</reference>
<evidence type="ECO:0000256" key="8">
    <source>
        <dbReference type="SAM" id="SignalP"/>
    </source>
</evidence>
<proteinExistence type="predicted"/>
<dbReference type="GO" id="GO:0020037">
    <property type="term" value="F:heme binding"/>
    <property type="evidence" value="ECO:0007669"/>
    <property type="project" value="InterPro"/>
</dbReference>
<dbReference type="Gene3D" id="1.10.760.10">
    <property type="entry name" value="Cytochrome c-like domain"/>
    <property type="match status" value="2"/>
</dbReference>
<evidence type="ECO:0000256" key="4">
    <source>
        <dbReference type="ARBA" id="ARBA00022729"/>
    </source>
</evidence>
<dbReference type="GO" id="GO:0004130">
    <property type="term" value="F:cytochrome-c peroxidase activity"/>
    <property type="evidence" value="ECO:0007669"/>
    <property type="project" value="TreeGrafter"/>
</dbReference>
<dbReference type="AlphaFoldDB" id="A0AAD4AMC7"/>
<dbReference type="InterPro" id="IPR051395">
    <property type="entry name" value="Cytochrome_c_Peroxidase/MauG"/>
</dbReference>
<dbReference type="InterPro" id="IPR009056">
    <property type="entry name" value="Cyt_c-like_dom"/>
</dbReference>
<evidence type="ECO:0000256" key="1">
    <source>
        <dbReference type="ARBA" id="ARBA00004196"/>
    </source>
</evidence>
<dbReference type="GO" id="GO:0030313">
    <property type="term" value="C:cell envelope"/>
    <property type="evidence" value="ECO:0007669"/>
    <property type="project" value="UniProtKB-SubCell"/>
</dbReference>
<keyword evidence="3 7" id="KW-0479">Metal-binding</keyword>
<dbReference type="GO" id="GO:0009055">
    <property type="term" value="F:electron transfer activity"/>
    <property type="evidence" value="ECO:0007669"/>
    <property type="project" value="InterPro"/>
</dbReference>
<evidence type="ECO:0000256" key="5">
    <source>
        <dbReference type="ARBA" id="ARBA00023002"/>
    </source>
</evidence>
<organism evidence="10 11">
    <name type="scientific">Pseudoalteromonas citrea</name>
    <dbReference type="NCBI Taxonomy" id="43655"/>
    <lineage>
        <taxon>Bacteria</taxon>
        <taxon>Pseudomonadati</taxon>
        <taxon>Pseudomonadota</taxon>
        <taxon>Gammaproteobacteria</taxon>
        <taxon>Alteromonadales</taxon>
        <taxon>Pseudoalteromonadaceae</taxon>
        <taxon>Pseudoalteromonas</taxon>
    </lineage>
</organism>
<reference evidence="10" key="2">
    <citation type="submission" date="2015-03" db="EMBL/GenBank/DDBJ databases">
        <title>Genome sequence of Pseudoalteromonas citrea.</title>
        <authorList>
            <person name="Xie B.-B."/>
            <person name="Rong J.-C."/>
            <person name="Qin Q.-L."/>
            <person name="Zhang Y.-Z."/>
        </authorList>
    </citation>
    <scope>NUCLEOTIDE SEQUENCE</scope>
    <source>
        <strain evidence="10">DSM 8771</strain>
    </source>
</reference>
<evidence type="ECO:0000313" key="11">
    <source>
        <dbReference type="Proteomes" id="UP000016487"/>
    </source>
</evidence>
<dbReference type="Proteomes" id="UP000016487">
    <property type="component" value="Unassembled WGS sequence"/>
</dbReference>
<keyword evidence="10" id="KW-0575">Peroxidase</keyword>
<evidence type="ECO:0000256" key="6">
    <source>
        <dbReference type="ARBA" id="ARBA00023004"/>
    </source>
</evidence>
<evidence type="ECO:0000313" key="10">
    <source>
        <dbReference type="EMBL" id="KAF7775158.1"/>
    </source>
</evidence>
<comment type="caution">
    <text evidence="10">The sequence shown here is derived from an EMBL/GenBank/DDBJ whole genome shotgun (WGS) entry which is preliminary data.</text>
</comment>
<protein>
    <submittedName>
        <fullName evidence="10">Cytochrome c peroxidase</fullName>
    </submittedName>
</protein>
<feature type="chain" id="PRO_5042099313" evidence="8">
    <location>
        <begin position="25"/>
        <end position="507"/>
    </location>
</feature>
<comment type="subcellular location">
    <subcellularLocation>
        <location evidence="1">Cell envelope</location>
    </subcellularLocation>
</comment>
<evidence type="ECO:0000256" key="7">
    <source>
        <dbReference type="PROSITE-ProRule" id="PRU00433"/>
    </source>
</evidence>
<dbReference type="EMBL" id="AHBZ03000012">
    <property type="protein sequence ID" value="KAF7775158.1"/>
    <property type="molecule type" value="Genomic_DNA"/>
</dbReference>
<dbReference type="PANTHER" id="PTHR30600:SF10">
    <property type="entry name" value="BLL6722 PROTEIN"/>
    <property type="match status" value="1"/>
</dbReference>
<dbReference type="GO" id="GO:0046872">
    <property type="term" value="F:metal ion binding"/>
    <property type="evidence" value="ECO:0007669"/>
    <property type="project" value="UniProtKB-KW"/>
</dbReference>
<dbReference type="PANTHER" id="PTHR30600">
    <property type="entry name" value="CYTOCHROME C PEROXIDASE-RELATED"/>
    <property type="match status" value="1"/>
</dbReference>
<keyword evidence="5" id="KW-0560">Oxidoreductase</keyword>
<keyword evidence="4 8" id="KW-0732">Signal</keyword>
<feature type="domain" description="Cytochrome c" evidence="9">
    <location>
        <begin position="302"/>
        <end position="472"/>
    </location>
</feature>
<dbReference type="PROSITE" id="PS51007">
    <property type="entry name" value="CYTC"/>
    <property type="match status" value="1"/>
</dbReference>
<evidence type="ECO:0000259" key="9">
    <source>
        <dbReference type="PROSITE" id="PS51007"/>
    </source>
</evidence>
<accession>A0AAD4AMC7</accession>
<dbReference type="SUPFAM" id="SSF46626">
    <property type="entry name" value="Cytochrome c"/>
    <property type="match status" value="2"/>
</dbReference>
<name>A0AAD4AMC7_9GAMM</name>
<feature type="signal peptide" evidence="8">
    <location>
        <begin position="1"/>
        <end position="24"/>
    </location>
</feature>
<evidence type="ECO:0000256" key="2">
    <source>
        <dbReference type="ARBA" id="ARBA00022617"/>
    </source>
</evidence>
<dbReference type="InterPro" id="IPR004852">
    <property type="entry name" value="Di-haem_cyt_c_peroxidsae"/>
</dbReference>
<keyword evidence="2 7" id="KW-0349">Heme</keyword>
<keyword evidence="6 7" id="KW-0408">Iron</keyword>
<sequence length="507" mass="54290">MMSKQRYFLSAFAALTVFVGSAAASQPSPQNKRAPTPTKPPQIANELDNELSALITQFGITGHVAGQSSAPNINDPIPQLGMQLFFSKALGGEKSVACASCHHPKLGGGDSLSLPIGVNAIDADTVGLSRQAMNDEIDIPRNSPTIFNVGLATKALFWDGRVEQVSQEDEAGNVSTFISTPDSGFGLADSNAGDSLVEALSRFPVTSVQEMRGSAFNDAQTNDDVRSHLAQRIGDYGVESGGLATNAWLAEFRKAFNSEADAPSLITFDSIDLALGQYQSSLTLVDNNWNRYVKGNKNALKPAQKRGAKLFFTQAAEGGAGCVNCHGGERFTNDGFFNLAFPQYGIGKNDDNADLGRGLIDPQIQNQFAFRVPSLLNIELTAPYGHAGAYETLEQVVAHYVDPETAIDAFFERGGACGLKQFAQSSQCELLNANARVNSQAALTLLQSSPFVAAPLDSAQQKDLVAFLRALTDNCAKDKRCLQKWIPGPKTVDPDNLRLNVLSRHKG</sequence>
<dbReference type="Pfam" id="PF03150">
    <property type="entry name" value="CCP_MauG"/>
    <property type="match status" value="1"/>
</dbReference>
<dbReference type="InterPro" id="IPR036909">
    <property type="entry name" value="Cyt_c-like_dom_sf"/>
</dbReference>